<proteinExistence type="predicted"/>
<dbReference type="Pfam" id="PF00440">
    <property type="entry name" value="TetR_N"/>
    <property type="match status" value="1"/>
</dbReference>
<evidence type="ECO:0000256" key="3">
    <source>
        <dbReference type="SAM" id="MobiDB-lite"/>
    </source>
</evidence>
<evidence type="ECO:0000259" key="4">
    <source>
        <dbReference type="PROSITE" id="PS50977"/>
    </source>
</evidence>
<evidence type="ECO:0000313" key="6">
    <source>
        <dbReference type="Proteomes" id="UP001611383"/>
    </source>
</evidence>
<dbReference type="PANTHER" id="PTHR43479">
    <property type="entry name" value="ACREF/ENVCD OPERON REPRESSOR-RELATED"/>
    <property type="match status" value="1"/>
</dbReference>
<name>A0ABY9X8A3_9BACT</name>
<feature type="domain" description="HTH tetR-type" evidence="4">
    <location>
        <begin position="57"/>
        <end position="117"/>
    </location>
</feature>
<dbReference type="PROSITE" id="PS50977">
    <property type="entry name" value="HTH_TETR_2"/>
    <property type="match status" value="1"/>
</dbReference>
<dbReference type="InterPro" id="IPR001647">
    <property type="entry name" value="HTH_TetR"/>
</dbReference>
<organism evidence="5 6">
    <name type="scientific">Archangium minus</name>
    <dbReference type="NCBI Taxonomy" id="83450"/>
    <lineage>
        <taxon>Bacteria</taxon>
        <taxon>Pseudomonadati</taxon>
        <taxon>Myxococcota</taxon>
        <taxon>Myxococcia</taxon>
        <taxon>Myxococcales</taxon>
        <taxon>Cystobacterineae</taxon>
        <taxon>Archangiaceae</taxon>
        <taxon>Archangium</taxon>
    </lineage>
</organism>
<gene>
    <name evidence="5" type="ORF">F0U60_51600</name>
</gene>
<keyword evidence="1 2" id="KW-0238">DNA-binding</keyword>
<evidence type="ECO:0000256" key="2">
    <source>
        <dbReference type="PROSITE-ProRule" id="PRU00335"/>
    </source>
</evidence>
<dbReference type="PANTHER" id="PTHR43479:SF7">
    <property type="entry name" value="TETR-FAMILY TRANSCRIPTIONAL REGULATOR"/>
    <property type="match status" value="1"/>
</dbReference>
<sequence>MMLGCSPSSRVGCKLGGARLHRRLCCPMPPKPPKRQARGGPGSRKPAEPAPEDPRVHRSRAMLRDALLGLMRERGFDAISVQDITERAQLNRSTFYLHYRDKDELLTHVMRDMILDISRRSHQLGDSPDRLHRTLVEWFQHADEHSELYHLMLGRSGMRAFAVQLRNLLEHLMNLDLGRAEVSPRLQGVPVPVVNRFMASAYMGVLEWWLDRRSLHSPEDMARWLGALTAKLGSSLPAVPPQVPRRR</sequence>
<dbReference type="InterPro" id="IPR009057">
    <property type="entry name" value="Homeodomain-like_sf"/>
</dbReference>
<reference evidence="5 6" key="1">
    <citation type="submission" date="2019-08" db="EMBL/GenBank/DDBJ databases">
        <title>Archangium and Cystobacter genomes.</title>
        <authorList>
            <person name="Chen I.-C.K."/>
            <person name="Wielgoss S."/>
        </authorList>
    </citation>
    <scope>NUCLEOTIDE SEQUENCE [LARGE SCALE GENOMIC DNA]</scope>
    <source>
        <strain evidence="5 6">Cbm 6</strain>
    </source>
</reference>
<dbReference type="PRINTS" id="PR00455">
    <property type="entry name" value="HTHTETR"/>
</dbReference>
<accession>A0ABY9X8A3</accession>
<dbReference type="EMBL" id="CP043494">
    <property type="protein sequence ID" value="WNG51636.1"/>
    <property type="molecule type" value="Genomic_DNA"/>
</dbReference>
<feature type="DNA-binding region" description="H-T-H motif" evidence="2">
    <location>
        <begin position="80"/>
        <end position="99"/>
    </location>
</feature>
<protein>
    <submittedName>
        <fullName evidence="5">TetR/AcrR family transcriptional regulator</fullName>
    </submittedName>
</protein>
<dbReference type="Pfam" id="PF14278">
    <property type="entry name" value="TetR_C_8"/>
    <property type="match status" value="1"/>
</dbReference>
<dbReference type="SUPFAM" id="SSF46689">
    <property type="entry name" value="Homeodomain-like"/>
    <property type="match status" value="1"/>
</dbReference>
<dbReference type="InterPro" id="IPR039532">
    <property type="entry name" value="TetR_C_Firmicutes"/>
</dbReference>
<evidence type="ECO:0000313" key="5">
    <source>
        <dbReference type="EMBL" id="WNG51636.1"/>
    </source>
</evidence>
<dbReference type="Proteomes" id="UP001611383">
    <property type="component" value="Chromosome"/>
</dbReference>
<keyword evidence="6" id="KW-1185">Reference proteome</keyword>
<dbReference type="InterPro" id="IPR050624">
    <property type="entry name" value="HTH-type_Tx_Regulator"/>
</dbReference>
<dbReference type="Gene3D" id="1.10.357.10">
    <property type="entry name" value="Tetracycline Repressor, domain 2"/>
    <property type="match status" value="1"/>
</dbReference>
<feature type="region of interest" description="Disordered" evidence="3">
    <location>
        <begin position="23"/>
        <end position="59"/>
    </location>
</feature>
<evidence type="ECO:0000256" key="1">
    <source>
        <dbReference type="ARBA" id="ARBA00023125"/>
    </source>
</evidence>